<dbReference type="EMBL" id="CAJNOC010002816">
    <property type="protein sequence ID" value="CAF0953106.1"/>
    <property type="molecule type" value="Genomic_DNA"/>
</dbReference>
<feature type="region of interest" description="Disordered" evidence="1">
    <location>
        <begin position="1"/>
        <end position="32"/>
    </location>
</feature>
<proteinExistence type="predicted"/>
<reference evidence="2" key="1">
    <citation type="submission" date="2021-02" db="EMBL/GenBank/DDBJ databases">
        <authorList>
            <person name="Nowell W R."/>
        </authorList>
    </citation>
    <scope>NUCLEOTIDE SEQUENCE</scope>
    <source>
        <strain evidence="2">Ploen Becks lab</strain>
    </source>
</reference>
<dbReference type="Proteomes" id="UP000663879">
    <property type="component" value="Unassembled WGS sequence"/>
</dbReference>
<organism evidence="2 3">
    <name type="scientific">Brachionus calyciflorus</name>
    <dbReference type="NCBI Taxonomy" id="104777"/>
    <lineage>
        <taxon>Eukaryota</taxon>
        <taxon>Metazoa</taxon>
        <taxon>Spiralia</taxon>
        <taxon>Gnathifera</taxon>
        <taxon>Rotifera</taxon>
        <taxon>Eurotatoria</taxon>
        <taxon>Monogononta</taxon>
        <taxon>Pseudotrocha</taxon>
        <taxon>Ploima</taxon>
        <taxon>Brachionidae</taxon>
        <taxon>Brachionus</taxon>
    </lineage>
</organism>
<evidence type="ECO:0000313" key="3">
    <source>
        <dbReference type="Proteomes" id="UP000663879"/>
    </source>
</evidence>
<name>A0A814DHJ8_9BILA</name>
<feature type="compositionally biased region" description="Basic and acidic residues" evidence="1">
    <location>
        <begin position="9"/>
        <end position="23"/>
    </location>
</feature>
<keyword evidence="3" id="KW-1185">Reference proteome</keyword>
<evidence type="ECO:0000313" key="2">
    <source>
        <dbReference type="EMBL" id="CAF0953106.1"/>
    </source>
</evidence>
<accession>A0A814DHJ8</accession>
<protein>
    <submittedName>
        <fullName evidence="2">Uncharacterized protein</fullName>
    </submittedName>
</protein>
<gene>
    <name evidence="2" type="ORF">OXX778_LOCUS14051</name>
</gene>
<dbReference type="OrthoDB" id="93990at2759"/>
<dbReference type="AlphaFoldDB" id="A0A814DHJ8"/>
<comment type="caution">
    <text evidence="2">The sequence shown here is derived from an EMBL/GenBank/DDBJ whole genome shotgun (WGS) entry which is preliminary data.</text>
</comment>
<sequence>MNKNDLNLIDEKAPLINEQRQDGDENDIESVSEAADFPPKRTDLMPNQKKSQEENLVAKLRKLLKENSPQLCGPGYTIQIYLSFFDGKRKYLFDENFRISYRGLQAKAFIPVCDIIEGFKYFKQTAPCSFSNILD</sequence>
<evidence type="ECO:0000256" key="1">
    <source>
        <dbReference type="SAM" id="MobiDB-lite"/>
    </source>
</evidence>